<dbReference type="Gene3D" id="3.40.190.120">
    <property type="entry name" value="Osmoprotection protein (prox), domain 2"/>
    <property type="match status" value="1"/>
</dbReference>
<keyword evidence="5" id="KW-1185">Reference proteome</keyword>
<comment type="caution">
    <text evidence="4">The sequence shown here is derived from an EMBL/GenBank/DDBJ whole genome shotgun (WGS) entry which is preliminary data.</text>
</comment>
<dbReference type="Gene3D" id="3.40.190.10">
    <property type="entry name" value="Periplasmic binding protein-like II"/>
    <property type="match status" value="1"/>
</dbReference>
<dbReference type="GO" id="GO:0043190">
    <property type="term" value="C:ATP-binding cassette (ABC) transporter complex"/>
    <property type="evidence" value="ECO:0007669"/>
    <property type="project" value="InterPro"/>
</dbReference>
<gene>
    <name evidence="4" type="ORF">HDA30_001153</name>
</gene>
<dbReference type="Proteomes" id="UP000540191">
    <property type="component" value="Unassembled WGS sequence"/>
</dbReference>
<feature type="domain" description="ABC-type glycine betaine transport system substrate-binding" evidence="3">
    <location>
        <begin position="159"/>
        <end position="371"/>
    </location>
</feature>
<evidence type="ECO:0000256" key="2">
    <source>
        <dbReference type="SAM" id="SignalP"/>
    </source>
</evidence>
<dbReference type="Pfam" id="PF04069">
    <property type="entry name" value="OpuAC"/>
    <property type="match status" value="1"/>
</dbReference>
<feature type="region of interest" description="Disordered" evidence="1">
    <location>
        <begin position="175"/>
        <end position="202"/>
    </location>
</feature>
<proteinExistence type="predicted"/>
<protein>
    <recommendedName>
        <fullName evidence="3">ABC-type glycine betaine transport system substrate-binding domain-containing protein</fullName>
    </recommendedName>
</protein>
<name>A0A7W7M3H8_9MICC</name>
<dbReference type="SUPFAM" id="SSF53850">
    <property type="entry name" value="Periplasmic binding protein-like II"/>
    <property type="match status" value="1"/>
</dbReference>
<feature type="region of interest" description="Disordered" evidence="1">
    <location>
        <begin position="108"/>
        <end position="158"/>
    </location>
</feature>
<reference evidence="4 5" key="1">
    <citation type="submission" date="2020-08" db="EMBL/GenBank/DDBJ databases">
        <title>Sequencing the genomes of 1000 actinobacteria strains.</title>
        <authorList>
            <person name="Klenk H.-P."/>
        </authorList>
    </citation>
    <scope>NUCLEOTIDE SEQUENCE [LARGE SCALE GENOMIC DNA]</scope>
    <source>
        <strain evidence="4 5">DSM 23974</strain>
    </source>
</reference>
<feature type="compositionally biased region" description="Low complexity" evidence="1">
    <location>
        <begin position="183"/>
        <end position="202"/>
    </location>
</feature>
<dbReference type="AlphaFoldDB" id="A0A7W7M3H8"/>
<evidence type="ECO:0000256" key="1">
    <source>
        <dbReference type="SAM" id="MobiDB-lite"/>
    </source>
</evidence>
<dbReference type="EMBL" id="JACHNA010000001">
    <property type="protein sequence ID" value="MBB4735645.1"/>
    <property type="molecule type" value="Genomic_DNA"/>
</dbReference>
<evidence type="ECO:0000313" key="4">
    <source>
        <dbReference type="EMBL" id="MBB4735645.1"/>
    </source>
</evidence>
<evidence type="ECO:0000313" key="5">
    <source>
        <dbReference type="Proteomes" id="UP000540191"/>
    </source>
</evidence>
<dbReference type="GO" id="GO:0022857">
    <property type="term" value="F:transmembrane transporter activity"/>
    <property type="evidence" value="ECO:0007669"/>
    <property type="project" value="InterPro"/>
</dbReference>
<dbReference type="RefSeq" id="WP_184241374.1">
    <property type="nucleotide sequence ID" value="NZ_JACHNA010000001.1"/>
</dbReference>
<dbReference type="PROSITE" id="PS51257">
    <property type="entry name" value="PROKAR_LIPOPROTEIN"/>
    <property type="match status" value="1"/>
</dbReference>
<dbReference type="InterPro" id="IPR007210">
    <property type="entry name" value="ABC_Gly_betaine_transp_sub-bd"/>
</dbReference>
<feature type="signal peptide" evidence="2">
    <location>
        <begin position="1"/>
        <end position="33"/>
    </location>
</feature>
<evidence type="ECO:0000259" key="3">
    <source>
        <dbReference type="Pfam" id="PF04069"/>
    </source>
</evidence>
<sequence length="391" mass="40943">MSRARGLPRPGRRAAAALTVALLTAGASGCASEQVDGAGNADTPISVVHTDAELDRAVAAVVERHLKNKGYAVEPSEPVATPWKHTDEQTVAVVDTLAFALQADAEGVLPAPPEPTATESEPADADENPGDSRSPEPSSSGASSSQAAPTTLPSGDSALSADRVDALVEERLAALGGSGDGSGSASTSPEAAPEAPVTVLAPSKGTTRLRALVTATTAARLDLESVQDLNQRCEEFTAAARVDVNSTARPEATALLRERLDRLAGCRPEAWRPAQTSVSEDVADDRAQIGLTYGVDPGIEHHGLVPLEDTGRVLPEGRVSVLGRGDEVPDAVERDLRHIMGRLDADGLRDLQSLVSGPDALSPEEAAQYWLVSRDEEQAPEDWYVPQRGWF</sequence>
<accession>A0A7W7M3H8</accession>
<feature type="chain" id="PRO_5039357068" description="ABC-type glycine betaine transport system substrate-binding domain-containing protein" evidence="2">
    <location>
        <begin position="34"/>
        <end position="391"/>
    </location>
</feature>
<organism evidence="4 5">
    <name type="scientific">Micrococcus cohnii</name>
    <dbReference type="NCBI Taxonomy" id="993416"/>
    <lineage>
        <taxon>Bacteria</taxon>
        <taxon>Bacillati</taxon>
        <taxon>Actinomycetota</taxon>
        <taxon>Actinomycetes</taxon>
        <taxon>Micrococcales</taxon>
        <taxon>Micrococcaceae</taxon>
        <taxon>Micrococcus</taxon>
    </lineage>
</organism>
<feature type="compositionally biased region" description="Low complexity" evidence="1">
    <location>
        <begin position="135"/>
        <end position="149"/>
    </location>
</feature>
<keyword evidence="2" id="KW-0732">Signal</keyword>